<organism evidence="2 3">
    <name type="scientific">Nocardiopsis gilva YIM 90087</name>
    <dbReference type="NCBI Taxonomy" id="1235441"/>
    <lineage>
        <taxon>Bacteria</taxon>
        <taxon>Bacillati</taxon>
        <taxon>Actinomycetota</taxon>
        <taxon>Actinomycetes</taxon>
        <taxon>Streptosporangiales</taxon>
        <taxon>Nocardiopsidaceae</taxon>
        <taxon>Nocardiopsis</taxon>
    </lineage>
</organism>
<dbReference type="KEGG" id="ngv:CDO52_26525"/>
<proteinExistence type="predicted"/>
<dbReference type="AlphaFoldDB" id="A0A223SCI3"/>
<name>A0A223SCI3_9ACTN</name>
<keyword evidence="3" id="KW-1185">Reference proteome</keyword>
<protein>
    <submittedName>
        <fullName evidence="2">DUF397 domain-containing protein</fullName>
    </submittedName>
</protein>
<sequence length="110" mass="12209">MHSPDVIRPDWFKSSYSASQGDCVEVAHMPLEFRRSSYSNAGGRCVEVAHRLDFRKSSHSGTGNACVEIANMNARALVRDSKHPSLGHLTFADTEWSAFLQAIKTGELDR</sequence>
<dbReference type="OrthoDB" id="3436700at2"/>
<evidence type="ECO:0000259" key="1">
    <source>
        <dbReference type="Pfam" id="PF04149"/>
    </source>
</evidence>
<dbReference type="EMBL" id="CP022753">
    <property type="protein sequence ID" value="ASU85881.1"/>
    <property type="molecule type" value="Genomic_DNA"/>
</dbReference>
<feature type="domain" description="DUF397" evidence="1">
    <location>
        <begin position="53"/>
        <end position="104"/>
    </location>
</feature>
<evidence type="ECO:0000313" key="3">
    <source>
        <dbReference type="Proteomes" id="UP000215005"/>
    </source>
</evidence>
<dbReference type="Pfam" id="PF04149">
    <property type="entry name" value="DUF397"/>
    <property type="match status" value="2"/>
</dbReference>
<dbReference type="Proteomes" id="UP000215005">
    <property type="component" value="Chromosome"/>
</dbReference>
<gene>
    <name evidence="2" type="ORF">CDO52_26525</name>
</gene>
<accession>A0A223SCI3</accession>
<dbReference type="InterPro" id="IPR007278">
    <property type="entry name" value="DUF397"/>
</dbReference>
<evidence type="ECO:0000313" key="2">
    <source>
        <dbReference type="EMBL" id="ASU85881.1"/>
    </source>
</evidence>
<reference evidence="2 3" key="1">
    <citation type="submission" date="2017-08" db="EMBL/GenBank/DDBJ databases">
        <title>The complete genome sequence of Nocardiopsis gilva YIM 90087.</title>
        <authorList>
            <person name="Yin M."/>
            <person name="Tang S."/>
        </authorList>
    </citation>
    <scope>NUCLEOTIDE SEQUENCE [LARGE SCALE GENOMIC DNA]</scope>
    <source>
        <strain evidence="2 3">YIM 90087</strain>
    </source>
</reference>
<dbReference type="RefSeq" id="WP_083919827.1">
    <property type="nucleotide sequence ID" value="NZ_ANBG01000165.1"/>
</dbReference>
<feature type="domain" description="DUF397" evidence="1">
    <location>
        <begin position="10"/>
        <end position="29"/>
    </location>
</feature>